<evidence type="ECO:0000256" key="3">
    <source>
        <dbReference type="ARBA" id="ARBA00023157"/>
    </source>
</evidence>
<dbReference type="InterPro" id="IPR000477">
    <property type="entry name" value="RT_dom"/>
</dbReference>
<dbReference type="InterPro" id="IPR013098">
    <property type="entry name" value="Ig_I-set"/>
</dbReference>
<dbReference type="InterPro" id="IPR003599">
    <property type="entry name" value="Ig_sub"/>
</dbReference>
<reference evidence="8" key="1">
    <citation type="journal article" date="2017" name="bioRxiv">
        <title>Comparative analysis of the genomes of Stylophora pistillata and Acropora digitifera provides evidence for extensive differences between species of corals.</title>
        <authorList>
            <person name="Voolstra C.R."/>
            <person name="Li Y."/>
            <person name="Liew Y.J."/>
            <person name="Baumgarten S."/>
            <person name="Zoccola D."/>
            <person name="Flot J.-F."/>
            <person name="Tambutte S."/>
            <person name="Allemand D."/>
            <person name="Aranda M."/>
        </authorList>
    </citation>
    <scope>NUCLEOTIDE SEQUENCE [LARGE SCALE GENOMIC DNA]</scope>
</reference>
<keyword evidence="5" id="KW-1133">Transmembrane helix</keyword>
<dbReference type="SMART" id="SM00409">
    <property type="entry name" value="IG"/>
    <property type="match status" value="2"/>
</dbReference>
<comment type="caution">
    <text evidence="7">The sequence shown here is derived from an EMBL/GenBank/DDBJ whole genome shotgun (WGS) entry which is preliminary data.</text>
</comment>
<dbReference type="Pfam" id="PF00078">
    <property type="entry name" value="RVT_1"/>
    <property type="match status" value="1"/>
</dbReference>
<evidence type="ECO:0000256" key="4">
    <source>
        <dbReference type="ARBA" id="ARBA00023319"/>
    </source>
</evidence>
<accession>A0A2B4RIN7</accession>
<dbReference type="CDD" id="cd00096">
    <property type="entry name" value="Ig"/>
    <property type="match status" value="1"/>
</dbReference>
<keyword evidence="2" id="KW-0677">Repeat</keyword>
<protein>
    <submittedName>
        <fullName evidence="7">Hemicentin-2</fullName>
    </submittedName>
</protein>
<keyword evidence="1" id="KW-0732">Signal</keyword>
<dbReference type="PROSITE" id="PS50835">
    <property type="entry name" value="IG_LIKE"/>
    <property type="match status" value="2"/>
</dbReference>
<dbReference type="Gene3D" id="2.60.40.10">
    <property type="entry name" value="Immunoglobulins"/>
    <property type="match status" value="2"/>
</dbReference>
<evidence type="ECO:0000256" key="2">
    <source>
        <dbReference type="ARBA" id="ARBA00022737"/>
    </source>
</evidence>
<feature type="transmembrane region" description="Helical" evidence="5">
    <location>
        <begin position="726"/>
        <end position="744"/>
    </location>
</feature>
<sequence>MDWKRCVIFQKTTGESLQCPANSKRKDAGAGCVSFIRNTQEFKKLGINVISCEFPVDENEALEQTLLSRMVQEFEGGNSSTEEILTHHEQRPAVQNAFSKDVLNAVSSYEELRNPFFEEGENLMANHTKDTMDDAVVRTVRNAREIGEEQFNLFMKERFIDRSKPATYPLKKNNLPTLRTRRSFRKKKAKVELGQVRRGKKADLLKCFPSTSAHIAPQPVVDAVIIDGAVIVQMLRPKTVRTFDEYFSTVFAPYILRHLEAAKRVWDVYQDDSLKRSLPEKSGSGKLCKVMAPTKILADWKGYLRVNHNKDELFKLLANKCFQVHQTGDCSNKTTSDYPAGQPSHMQRTLVTNSSDVEVKHHVEEGASALRVPGKILEDVVSSSLDHHIESQGLLSNNQWGFRKNYSTEGILLYLTETWKEALDTGLKVGVLFIDFRKAFDSVNHLILQKKLQAMDVSGDFLSWFTSYLCERRQFVQLSGIKSGPRLIKYDVLQGSILGPRLFSIFAKHFPEAVTDGELFMFADDTTIFTIVSPQITESPINQTVTEGYSVNFSCRASGIPTPTLAWVFNNSDLPSGSNKTDQEVESILELTRVTKEMKGTYKCTATNKESSTSSSATLIVYGKASAQVVSESHQTLTTGDVFALTCKVNEETINIAWKKDGESLKERAVIDTRLHARKSKLVITEVVEEDSGEYSCEASNKAGTVAHSSVILDVEAAPSSSPLEWYYIVGPVAAVIFLFALIVHTEKCRAAALQEDAGPDERGAAAAIPNSEGGEPGATVYPFVTEANRPDASQFPPVIGEDVDSFKYPPLIEEEAHIDYVFTLDVEEGITSKPVTDANDEGATAVQSVKEDQGDAVDLCDEAVNVQGHNGYQLAAVDTEEIENYEDEQPSEATPLVQD</sequence>
<keyword evidence="8" id="KW-1185">Reference proteome</keyword>
<dbReference type="InterPro" id="IPR003598">
    <property type="entry name" value="Ig_sub2"/>
</dbReference>
<evidence type="ECO:0000256" key="5">
    <source>
        <dbReference type="SAM" id="Phobius"/>
    </source>
</evidence>
<evidence type="ECO:0000313" key="8">
    <source>
        <dbReference type="Proteomes" id="UP000225706"/>
    </source>
</evidence>
<dbReference type="FunFam" id="2.60.40.10:FF:000032">
    <property type="entry name" value="palladin isoform X1"/>
    <property type="match status" value="1"/>
</dbReference>
<dbReference type="Pfam" id="PF07679">
    <property type="entry name" value="I-set"/>
    <property type="match status" value="1"/>
</dbReference>
<proteinExistence type="predicted"/>
<dbReference type="InterPro" id="IPR051170">
    <property type="entry name" value="Neural/epithelial_adhesion"/>
</dbReference>
<keyword evidence="5" id="KW-0472">Membrane</keyword>
<evidence type="ECO:0000259" key="6">
    <source>
        <dbReference type="PROSITE" id="PS50835"/>
    </source>
</evidence>
<dbReference type="InterPro" id="IPR007110">
    <property type="entry name" value="Ig-like_dom"/>
</dbReference>
<dbReference type="OrthoDB" id="5986853at2759"/>
<organism evidence="7 8">
    <name type="scientific">Stylophora pistillata</name>
    <name type="common">Smooth cauliflower coral</name>
    <dbReference type="NCBI Taxonomy" id="50429"/>
    <lineage>
        <taxon>Eukaryota</taxon>
        <taxon>Metazoa</taxon>
        <taxon>Cnidaria</taxon>
        <taxon>Anthozoa</taxon>
        <taxon>Hexacorallia</taxon>
        <taxon>Scleractinia</taxon>
        <taxon>Astrocoeniina</taxon>
        <taxon>Pocilloporidae</taxon>
        <taxon>Stylophora</taxon>
    </lineage>
</organism>
<dbReference type="SMART" id="SM00408">
    <property type="entry name" value="IGc2"/>
    <property type="match status" value="2"/>
</dbReference>
<dbReference type="AlphaFoldDB" id="A0A2B4RIN7"/>
<feature type="domain" description="Ig-like" evidence="6">
    <location>
        <begin position="625"/>
        <end position="714"/>
    </location>
</feature>
<feature type="domain" description="Ig-like" evidence="6">
    <location>
        <begin position="534"/>
        <end position="620"/>
    </location>
</feature>
<dbReference type="Pfam" id="PF13927">
    <property type="entry name" value="Ig_3"/>
    <property type="match status" value="1"/>
</dbReference>
<evidence type="ECO:0000256" key="1">
    <source>
        <dbReference type="ARBA" id="ARBA00022729"/>
    </source>
</evidence>
<dbReference type="SUPFAM" id="SSF48726">
    <property type="entry name" value="Immunoglobulin"/>
    <property type="match status" value="2"/>
</dbReference>
<gene>
    <name evidence="7" type="primary">HMCN2</name>
    <name evidence="7" type="ORF">AWC38_SpisGene19508</name>
</gene>
<dbReference type="Proteomes" id="UP000225706">
    <property type="component" value="Unassembled WGS sequence"/>
</dbReference>
<keyword evidence="3" id="KW-1015">Disulfide bond</keyword>
<dbReference type="InterPro" id="IPR013783">
    <property type="entry name" value="Ig-like_fold"/>
</dbReference>
<evidence type="ECO:0000313" key="7">
    <source>
        <dbReference type="EMBL" id="PFX16227.1"/>
    </source>
</evidence>
<keyword evidence="5" id="KW-0812">Transmembrane</keyword>
<keyword evidence="4" id="KW-0393">Immunoglobulin domain</keyword>
<dbReference type="PANTHER" id="PTHR12231">
    <property type="entry name" value="CTX-RELATED TYPE I TRANSMEMBRANE PROTEIN"/>
    <property type="match status" value="1"/>
</dbReference>
<dbReference type="PANTHER" id="PTHR12231:SF253">
    <property type="entry name" value="DPR-INTERACTING PROTEIN ETA, ISOFORM B-RELATED"/>
    <property type="match status" value="1"/>
</dbReference>
<dbReference type="InterPro" id="IPR036179">
    <property type="entry name" value="Ig-like_dom_sf"/>
</dbReference>
<dbReference type="EMBL" id="LSMT01000563">
    <property type="protein sequence ID" value="PFX16227.1"/>
    <property type="molecule type" value="Genomic_DNA"/>
</dbReference>
<name>A0A2B4RIN7_STYPI</name>